<protein>
    <submittedName>
        <fullName evidence="1">Uncharacterized protein</fullName>
    </submittedName>
</protein>
<sequence>DFIEFYNFEKCLPYIEDNMIEDEHFNGFLGFSQVAEAVGRECRSRSKGDYVGAREKVLGQRGVTERSKIERGLRVGFRLGCRFSYFEGDGHKGSADLELLRLYGGGFLK</sequence>
<reference evidence="1 2" key="1">
    <citation type="submission" date="2023-12" db="EMBL/GenBank/DDBJ databases">
        <title>A high-quality genome assembly for Dillenia turbinata (Dilleniales).</title>
        <authorList>
            <person name="Chanderbali A."/>
        </authorList>
    </citation>
    <scope>NUCLEOTIDE SEQUENCE [LARGE SCALE GENOMIC DNA]</scope>
    <source>
        <strain evidence="1">LSX21</strain>
        <tissue evidence="1">Leaf</tissue>
    </source>
</reference>
<name>A0AAN8Z534_9MAGN</name>
<dbReference type="Proteomes" id="UP001370490">
    <property type="component" value="Unassembled WGS sequence"/>
</dbReference>
<dbReference type="AlphaFoldDB" id="A0AAN8Z534"/>
<organism evidence="1 2">
    <name type="scientific">Dillenia turbinata</name>
    <dbReference type="NCBI Taxonomy" id="194707"/>
    <lineage>
        <taxon>Eukaryota</taxon>
        <taxon>Viridiplantae</taxon>
        <taxon>Streptophyta</taxon>
        <taxon>Embryophyta</taxon>
        <taxon>Tracheophyta</taxon>
        <taxon>Spermatophyta</taxon>
        <taxon>Magnoliopsida</taxon>
        <taxon>eudicotyledons</taxon>
        <taxon>Gunneridae</taxon>
        <taxon>Pentapetalae</taxon>
        <taxon>Dilleniales</taxon>
        <taxon>Dilleniaceae</taxon>
        <taxon>Dillenia</taxon>
    </lineage>
</organism>
<comment type="caution">
    <text evidence="1">The sequence shown here is derived from an EMBL/GenBank/DDBJ whole genome shotgun (WGS) entry which is preliminary data.</text>
</comment>
<evidence type="ECO:0000313" key="2">
    <source>
        <dbReference type="Proteomes" id="UP001370490"/>
    </source>
</evidence>
<gene>
    <name evidence="1" type="ORF">RJ641_014651</name>
</gene>
<proteinExistence type="predicted"/>
<accession>A0AAN8Z534</accession>
<evidence type="ECO:0000313" key="1">
    <source>
        <dbReference type="EMBL" id="KAK6920973.1"/>
    </source>
</evidence>
<dbReference type="EMBL" id="JBAMMX010000020">
    <property type="protein sequence ID" value="KAK6920973.1"/>
    <property type="molecule type" value="Genomic_DNA"/>
</dbReference>
<feature type="non-terminal residue" evidence="1">
    <location>
        <position position="1"/>
    </location>
</feature>
<keyword evidence="2" id="KW-1185">Reference proteome</keyword>